<dbReference type="Proteomes" id="UP000887575">
    <property type="component" value="Unassembled WGS sequence"/>
</dbReference>
<dbReference type="InterPro" id="IPR002591">
    <property type="entry name" value="Phosphodiest/P_Trfase"/>
</dbReference>
<proteinExistence type="predicted"/>
<dbReference type="AlphaFoldDB" id="A0AAF3EDT4"/>
<dbReference type="GO" id="GO:0031674">
    <property type="term" value="C:I band"/>
    <property type="evidence" value="ECO:0007669"/>
    <property type="project" value="TreeGrafter"/>
</dbReference>
<sequence>MGKAIKFYPSQVKIRLENGLAQKYSLIIGCVFLTSALSLWVINEFVGEKTHAHSWFYESQSLEETESCQSTDPSPLVIISFDGLAEEYLNRGILENLDLMAERGVRAEHVKPVFPSKTLPNHYTMMTGLYPGYHGIIENWIYDPSLSPNFVDVRKTHLYDFYTNGEPIWSTYRRQTGKRVSCLYYPGCYHYPYHRPDVTEIFENVPMEHVFNRIIGEILKPKELRPGLVIGYINEPDETRHLAKKDSPELTVILKRLNEAIGTFFNVLHKANRLSCTNIVFFSDHGFTNQDQVVNATRFPVEYKYAFGDAIARYYLPDGGLSSVKAIESLKNDPQRSHFRVYNRETLPPRFHYSISKRVGDLLVVGDPGTRVGFYPYPKTPRVNLGSNHGWDYILPEMNTVFFAMGPAFKRAKVVPAFQVIEYYNLFANILQIDPKPNNGTEGALWNTLKESIKRIDPLYENDKEISACIGLETIRFPLDQDGSQQFCHHQINDNTFVIDSGNEKIVLEMVTSSMEVNGNDLVGDGQGILAVGDGLSSQKSLLFPADPQFLNTFWRALQKETKSYIERFNRLLIITGLLKERDGPVDTYFFRIFIRCDGEWDGFTCANDELTKTLAFLAPYPFEDFNQLVRIF</sequence>
<dbReference type="PANTHER" id="PTHR10151">
    <property type="entry name" value="ECTONUCLEOTIDE PYROPHOSPHATASE/PHOSPHODIESTERASE"/>
    <property type="match status" value="1"/>
</dbReference>
<evidence type="ECO:0000313" key="3">
    <source>
        <dbReference type="WBParaSite" id="MBELARI_LOCUS12135"/>
    </source>
</evidence>
<protein>
    <submittedName>
        <fullName evidence="3">Uncharacterized protein</fullName>
    </submittedName>
</protein>
<accession>A0AAF3EDT4</accession>
<keyword evidence="1" id="KW-1133">Transmembrane helix</keyword>
<name>A0AAF3EDT4_9BILA</name>
<evidence type="ECO:0000256" key="1">
    <source>
        <dbReference type="SAM" id="Phobius"/>
    </source>
</evidence>
<dbReference type="Pfam" id="PF01663">
    <property type="entry name" value="Phosphodiest"/>
    <property type="match status" value="1"/>
</dbReference>
<dbReference type="InterPro" id="IPR017850">
    <property type="entry name" value="Alkaline_phosphatase_core_sf"/>
</dbReference>
<dbReference type="Gene3D" id="3.40.720.10">
    <property type="entry name" value="Alkaline Phosphatase, subunit A"/>
    <property type="match status" value="1"/>
</dbReference>
<evidence type="ECO:0000313" key="2">
    <source>
        <dbReference type="Proteomes" id="UP000887575"/>
    </source>
</evidence>
<keyword evidence="1" id="KW-0812">Transmembrane</keyword>
<feature type="transmembrane region" description="Helical" evidence="1">
    <location>
        <begin position="21"/>
        <end position="42"/>
    </location>
</feature>
<keyword evidence="1" id="KW-0472">Membrane</keyword>
<dbReference type="WBParaSite" id="MBELARI_LOCUS12135">
    <property type="protein sequence ID" value="MBELARI_LOCUS12135"/>
    <property type="gene ID" value="MBELARI_LOCUS12135"/>
</dbReference>
<dbReference type="SUPFAM" id="SSF53649">
    <property type="entry name" value="Alkaline phosphatase-like"/>
    <property type="match status" value="1"/>
</dbReference>
<reference evidence="3" key="1">
    <citation type="submission" date="2024-02" db="UniProtKB">
        <authorList>
            <consortium name="WormBaseParasite"/>
        </authorList>
    </citation>
    <scope>IDENTIFICATION</scope>
</reference>
<dbReference type="PANTHER" id="PTHR10151:SF114">
    <property type="entry name" value="ECTONUCLEOTIDE PYROPHOSPHATASE_PHOSPHODIESTERASE C27A7.3"/>
    <property type="match status" value="1"/>
</dbReference>
<dbReference type="GO" id="GO:0055120">
    <property type="term" value="C:striated muscle dense body"/>
    <property type="evidence" value="ECO:0007669"/>
    <property type="project" value="TreeGrafter"/>
</dbReference>
<dbReference type="CDD" id="cd16018">
    <property type="entry name" value="Enpp"/>
    <property type="match status" value="1"/>
</dbReference>
<organism evidence="2 3">
    <name type="scientific">Mesorhabditis belari</name>
    <dbReference type="NCBI Taxonomy" id="2138241"/>
    <lineage>
        <taxon>Eukaryota</taxon>
        <taxon>Metazoa</taxon>
        <taxon>Ecdysozoa</taxon>
        <taxon>Nematoda</taxon>
        <taxon>Chromadorea</taxon>
        <taxon>Rhabditida</taxon>
        <taxon>Rhabditina</taxon>
        <taxon>Rhabditomorpha</taxon>
        <taxon>Rhabditoidea</taxon>
        <taxon>Rhabditidae</taxon>
        <taxon>Mesorhabditinae</taxon>
        <taxon>Mesorhabditis</taxon>
    </lineage>
</organism>
<dbReference type="GO" id="GO:0016529">
    <property type="term" value="C:sarcoplasmic reticulum"/>
    <property type="evidence" value="ECO:0007669"/>
    <property type="project" value="TreeGrafter"/>
</dbReference>
<keyword evidence="2" id="KW-1185">Reference proteome</keyword>